<dbReference type="InterPro" id="IPR050639">
    <property type="entry name" value="SSR_resolvase"/>
</dbReference>
<evidence type="ECO:0000256" key="1">
    <source>
        <dbReference type="ARBA" id="ARBA00023125"/>
    </source>
</evidence>
<dbReference type="Pfam" id="PF00239">
    <property type="entry name" value="Resolvase"/>
    <property type="match status" value="1"/>
</dbReference>
<dbReference type="InterPro" id="IPR036162">
    <property type="entry name" value="Resolvase-like_N_sf"/>
</dbReference>
<accession>A0ABQ1H8W9</accession>
<reference evidence="5" key="1">
    <citation type="journal article" date="2019" name="Int. J. Syst. Evol. Microbiol.">
        <title>The Global Catalogue of Microorganisms (GCM) 10K type strain sequencing project: providing services to taxonomists for standard genome sequencing and annotation.</title>
        <authorList>
            <consortium name="The Broad Institute Genomics Platform"/>
            <consortium name="The Broad Institute Genome Sequencing Center for Infectious Disease"/>
            <person name="Wu L."/>
            <person name="Ma J."/>
        </authorList>
    </citation>
    <scope>NUCLEOTIDE SEQUENCE [LARGE SCALE GENOMIC DNA]</scope>
    <source>
        <strain evidence="5">CGMCC 1.10106</strain>
    </source>
</reference>
<organism evidence="4 5">
    <name type="scientific">Sphingomonas psychrolutea</name>
    <dbReference type="NCBI Taxonomy" id="1259676"/>
    <lineage>
        <taxon>Bacteria</taxon>
        <taxon>Pseudomonadati</taxon>
        <taxon>Pseudomonadota</taxon>
        <taxon>Alphaproteobacteria</taxon>
        <taxon>Sphingomonadales</taxon>
        <taxon>Sphingomonadaceae</taxon>
        <taxon>Sphingomonas</taxon>
    </lineage>
</organism>
<keyword evidence="2" id="KW-0233">DNA recombination</keyword>
<keyword evidence="1" id="KW-0238">DNA-binding</keyword>
<gene>
    <name evidence="4" type="ORF">GCM10011395_35970</name>
</gene>
<keyword evidence="5" id="KW-1185">Reference proteome</keyword>
<comment type="caution">
    <text evidence="4">The sequence shown here is derived from an EMBL/GenBank/DDBJ whole genome shotgun (WGS) entry which is preliminary data.</text>
</comment>
<evidence type="ECO:0000313" key="4">
    <source>
        <dbReference type="EMBL" id="GGA62598.1"/>
    </source>
</evidence>
<dbReference type="SMART" id="SM00857">
    <property type="entry name" value="Resolvase"/>
    <property type="match status" value="1"/>
</dbReference>
<dbReference type="PANTHER" id="PTHR30461">
    <property type="entry name" value="DNA-INVERTASE FROM LAMBDOID PROPHAGE"/>
    <property type="match status" value="1"/>
</dbReference>
<dbReference type="SUPFAM" id="SSF53041">
    <property type="entry name" value="Resolvase-like"/>
    <property type="match status" value="1"/>
</dbReference>
<evidence type="ECO:0000313" key="5">
    <source>
        <dbReference type="Proteomes" id="UP000618591"/>
    </source>
</evidence>
<dbReference type="CDD" id="cd03768">
    <property type="entry name" value="SR_ResInv"/>
    <property type="match status" value="1"/>
</dbReference>
<dbReference type="Gene3D" id="1.10.10.60">
    <property type="entry name" value="Homeodomain-like"/>
    <property type="match status" value="1"/>
</dbReference>
<dbReference type="Gene3D" id="3.40.50.1390">
    <property type="entry name" value="Resolvase, N-terminal catalytic domain"/>
    <property type="match status" value="1"/>
</dbReference>
<dbReference type="Pfam" id="PF02796">
    <property type="entry name" value="HTH_7"/>
    <property type="match status" value="1"/>
</dbReference>
<dbReference type="PANTHER" id="PTHR30461:SF2">
    <property type="entry name" value="SERINE RECOMBINASE PINE-RELATED"/>
    <property type="match status" value="1"/>
</dbReference>
<protein>
    <submittedName>
        <fullName evidence="4">Resolvase</fullName>
    </submittedName>
</protein>
<dbReference type="InterPro" id="IPR006120">
    <property type="entry name" value="Resolvase_HTH_dom"/>
</dbReference>
<evidence type="ECO:0000256" key="2">
    <source>
        <dbReference type="ARBA" id="ARBA00023172"/>
    </source>
</evidence>
<dbReference type="RefSeq" id="WP_188449977.1">
    <property type="nucleotide sequence ID" value="NZ_BMDW01000050.1"/>
</dbReference>
<name>A0ABQ1H8W9_9SPHN</name>
<proteinExistence type="predicted"/>
<sequence length="197" mass="21895">MSKRVAIYTRVSTDTQTIANQLRELDAVAERMGWIIVERLADEGISGAKGRDKRPAYDRLMTMVARKEIDLIACWSVDRLGRSLQHLVAFLGEINDRGVDLYVHTQGLDSSTPAGRAMFAMLSVFSEFEKSILRERIMAGLARSTKRSGRPSLDADQNRRARKLLAEGTSINATAKHLKIGVATVHRIKTKMLAQAA</sequence>
<dbReference type="Proteomes" id="UP000618591">
    <property type="component" value="Unassembled WGS sequence"/>
</dbReference>
<dbReference type="EMBL" id="BMDW01000050">
    <property type="protein sequence ID" value="GGA62598.1"/>
    <property type="molecule type" value="Genomic_DNA"/>
</dbReference>
<dbReference type="PROSITE" id="PS51736">
    <property type="entry name" value="RECOMBINASES_3"/>
    <property type="match status" value="1"/>
</dbReference>
<feature type="domain" description="Resolvase/invertase-type recombinase catalytic" evidence="3">
    <location>
        <begin position="4"/>
        <end position="148"/>
    </location>
</feature>
<evidence type="ECO:0000259" key="3">
    <source>
        <dbReference type="PROSITE" id="PS51736"/>
    </source>
</evidence>
<dbReference type="InterPro" id="IPR006119">
    <property type="entry name" value="Resolv_N"/>
</dbReference>